<sequence length="534" mass="61979">MLRNKPQLPHRLPQAGGGRPIGKPRDFRENLGMEPLIRRTINENYRDWNGGPRNWNGGNGGGGQDIRPAGTTPPPPANLDWNSPSPRRNESPMGQGRRDMSPVDNPKPTTNIMGYRNYDYSQNMPYSQNMGGEPNQYMPNDNMDVVRIYSQEPPQHFRNPMSSMPPEPYSGNKQNFDGSRDQSFGFHSFDGYRRSDSGFESRNGYSNENFNQSVEKDYGNWQSFGSGNDVAMGRKREGEPLVPVGPPPRKRVRPEVSDQVFLIGGYKLPYVTLSIEALPQPENRSYAVKFFKRMPNYRIHPKTKDKNVYQVYDEMLDPFDFGNEEGAGRPSAISQAFNPARFRDNLSKEWTKIYRGRNYRSWEGWWEDFRNIDVDIFAQLDKFEDFNVKYNFLPPEGPFDITEILKNISIALTKNRNNYSGNIRQIYTVMNPGILSNLPMEAVGQLQDYIRSVPNHLWVYKMRSMIYTWYNYSQVIQNNKDPNEKKFQFVNKEWQSPVIHWMAKQAFFELKAISKIEYPDYKVVYGKCNKSAKK</sequence>
<dbReference type="HOGENOM" id="CLU_535614_0_0_1"/>
<dbReference type="KEGG" id="dan:6498095"/>
<feature type="region of interest" description="Disordered" evidence="1">
    <location>
        <begin position="165"/>
        <end position="189"/>
    </location>
</feature>
<dbReference type="InParanoid" id="B3MPJ7"/>
<keyword evidence="3" id="KW-1185">Reference proteome</keyword>
<dbReference type="AlphaFoldDB" id="B3MPJ7"/>
<feature type="region of interest" description="Disordered" evidence="1">
    <location>
        <begin position="44"/>
        <end position="111"/>
    </location>
</feature>
<dbReference type="Proteomes" id="UP000007801">
    <property type="component" value="Unassembled WGS sequence"/>
</dbReference>
<dbReference type="eggNOG" id="ENOG502QSCZ">
    <property type="taxonomic scope" value="Eukaryota"/>
</dbReference>
<gene>
    <name evidence="2" type="primary">Dana\GF15282</name>
    <name evidence="2" type="synonym">dana_GLEANR_16048</name>
    <name evidence="2" type="ORF">GF15282</name>
</gene>
<name>B3MPJ7_DROAN</name>
<evidence type="ECO:0000313" key="3">
    <source>
        <dbReference type="Proteomes" id="UP000007801"/>
    </source>
</evidence>
<feature type="region of interest" description="Disordered" evidence="1">
    <location>
        <begin position="1"/>
        <end position="31"/>
    </location>
</feature>
<dbReference type="STRING" id="7217.B3MPJ7"/>
<accession>B3MPJ7</accession>
<organism evidence="2 3">
    <name type="scientific">Drosophila ananassae</name>
    <name type="common">Fruit fly</name>
    <dbReference type="NCBI Taxonomy" id="7217"/>
    <lineage>
        <taxon>Eukaryota</taxon>
        <taxon>Metazoa</taxon>
        <taxon>Ecdysozoa</taxon>
        <taxon>Arthropoda</taxon>
        <taxon>Hexapoda</taxon>
        <taxon>Insecta</taxon>
        <taxon>Pterygota</taxon>
        <taxon>Neoptera</taxon>
        <taxon>Endopterygota</taxon>
        <taxon>Diptera</taxon>
        <taxon>Brachycera</taxon>
        <taxon>Muscomorpha</taxon>
        <taxon>Ephydroidea</taxon>
        <taxon>Drosophilidae</taxon>
        <taxon>Drosophila</taxon>
        <taxon>Sophophora</taxon>
    </lineage>
</organism>
<dbReference type="GeneID" id="6498095"/>
<dbReference type="PhylomeDB" id="B3MPJ7"/>
<dbReference type="EMBL" id="CH902620">
    <property type="protein sequence ID" value="EDV31293.1"/>
    <property type="molecule type" value="Genomic_DNA"/>
</dbReference>
<proteinExistence type="predicted"/>
<evidence type="ECO:0000313" key="2">
    <source>
        <dbReference type="EMBL" id="EDV31293.1"/>
    </source>
</evidence>
<dbReference type="OMA" id="WYNYSQV"/>
<reference evidence="2 3" key="1">
    <citation type="journal article" date="2007" name="Nature">
        <title>Evolution of genes and genomes on the Drosophila phylogeny.</title>
        <authorList>
            <consortium name="Drosophila 12 Genomes Consortium"/>
            <person name="Clark A.G."/>
            <person name="Eisen M.B."/>
            <person name="Smith D.R."/>
            <person name="Bergman C.M."/>
            <person name="Oliver B."/>
            <person name="Markow T.A."/>
            <person name="Kaufman T.C."/>
            <person name="Kellis M."/>
            <person name="Gelbart W."/>
            <person name="Iyer V.N."/>
            <person name="Pollard D.A."/>
            <person name="Sackton T.B."/>
            <person name="Larracuente A.M."/>
            <person name="Singh N.D."/>
            <person name="Abad J.P."/>
            <person name="Abt D.N."/>
            <person name="Adryan B."/>
            <person name="Aguade M."/>
            <person name="Akashi H."/>
            <person name="Anderson W.W."/>
            <person name="Aquadro C.F."/>
            <person name="Ardell D.H."/>
            <person name="Arguello R."/>
            <person name="Artieri C.G."/>
            <person name="Barbash D.A."/>
            <person name="Barker D."/>
            <person name="Barsanti P."/>
            <person name="Batterham P."/>
            <person name="Batzoglou S."/>
            <person name="Begun D."/>
            <person name="Bhutkar A."/>
            <person name="Blanco E."/>
            <person name="Bosak S.A."/>
            <person name="Bradley R.K."/>
            <person name="Brand A.D."/>
            <person name="Brent M.R."/>
            <person name="Brooks A.N."/>
            <person name="Brown R.H."/>
            <person name="Butlin R.K."/>
            <person name="Caggese C."/>
            <person name="Calvi B.R."/>
            <person name="Bernardo de Carvalho A."/>
            <person name="Caspi A."/>
            <person name="Castrezana S."/>
            <person name="Celniker S.E."/>
            <person name="Chang J.L."/>
            <person name="Chapple C."/>
            <person name="Chatterji S."/>
            <person name="Chinwalla A."/>
            <person name="Civetta A."/>
            <person name="Clifton S.W."/>
            <person name="Comeron J.M."/>
            <person name="Costello J.C."/>
            <person name="Coyne J.A."/>
            <person name="Daub J."/>
            <person name="David R.G."/>
            <person name="Delcher A.L."/>
            <person name="Delehaunty K."/>
            <person name="Do C.B."/>
            <person name="Ebling H."/>
            <person name="Edwards K."/>
            <person name="Eickbush T."/>
            <person name="Evans J.D."/>
            <person name="Filipski A."/>
            <person name="Findeiss S."/>
            <person name="Freyhult E."/>
            <person name="Fulton L."/>
            <person name="Fulton R."/>
            <person name="Garcia A.C."/>
            <person name="Gardiner A."/>
            <person name="Garfield D.A."/>
            <person name="Garvin B.E."/>
            <person name="Gibson G."/>
            <person name="Gilbert D."/>
            <person name="Gnerre S."/>
            <person name="Godfrey J."/>
            <person name="Good R."/>
            <person name="Gotea V."/>
            <person name="Gravely B."/>
            <person name="Greenberg A.J."/>
            <person name="Griffiths-Jones S."/>
            <person name="Gross S."/>
            <person name="Guigo R."/>
            <person name="Gustafson E.A."/>
            <person name="Haerty W."/>
            <person name="Hahn M.W."/>
            <person name="Halligan D.L."/>
            <person name="Halpern A.L."/>
            <person name="Halter G.M."/>
            <person name="Han M.V."/>
            <person name="Heger A."/>
            <person name="Hillier L."/>
            <person name="Hinrichs A.S."/>
            <person name="Holmes I."/>
            <person name="Hoskins R.A."/>
            <person name="Hubisz M.J."/>
            <person name="Hultmark D."/>
            <person name="Huntley M.A."/>
            <person name="Jaffe D.B."/>
            <person name="Jagadeeshan S."/>
            <person name="Jeck W.R."/>
            <person name="Johnson J."/>
            <person name="Jones C.D."/>
            <person name="Jordan W.C."/>
            <person name="Karpen G.H."/>
            <person name="Kataoka E."/>
            <person name="Keightley P.D."/>
            <person name="Kheradpour P."/>
            <person name="Kirkness E.F."/>
            <person name="Koerich L.B."/>
            <person name="Kristiansen K."/>
            <person name="Kudrna D."/>
            <person name="Kulathinal R.J."/>
            <person name="Kumar S."/>
            <person name="Kwok R."/>
            <person name="Lander E."/>
            <person name="Langley C.H."/>
            <person name="Lapoint R."/>
            <person name="Lazzaro B.P."/>
            <person name="Lee S.J."/>
            <person name="Levesque L."/>
            <person name="Li R."/>
            <person name="Lin C.F."/>
            <person name="Lin M.F."/>
            <person name="Lindblad-Toh K."/>
            <person name="Llopart A."/>
            <person name="Long M."/>
            <person name="Low L."/>
            <person name="Lozovsky E."/>
            <person name="Lu J."/>
            <person name="Luo M."/>
            <person name="Machado C.A."/>
            <person name="Makalowski W."/>
            <person name="Marzo M."/>
            <person name="Matsuda M."/>
            <person name="Matzkin L."/>
            <person name="McAllister B."/>
            <person name="McBride C.S."/>
            <person name="McKernan B."/>
            <person name="McKernan K."/>
            <person name="Mendez-Lago M."/>
            <person name="Minx P."/>
            <person name="Mollenhauer M.U."/>
            <person name="Montooth K."/>
            <person name="Mount S.M."/>
            <person name="Mu X."/>
            <person name="Myers E."/>
            <person name="Negre B."/>
            <person name="Newfeld S."/>
            <person name="Nielsen R."/>
            <person name="Noor M.A."/>
            <person name="O'Grady P."/>
            <person name="Pachter L."/>
            <person name="Papaceit M."/>
            <person name="Parisi M.J."/>
            <person name="Parisi M."/>
            <person name="Parts L."/>
            <person name="Pedersen J.S."/>
            <person name="Pesole G."/>
            <person name="Phillippy A.M."/>
            <person name="Ponting C.P."/>
            <person name="Pop M."/>
            <person name="Porcelli D."/>
            <person name="Powell J.R."/>
            <person name="Prohaska S."/>
            <person name="Pruitt K."/>
            <person name="Puig M."/>
            <person name="Quesneville H."/>
            <person name="Ram K.R."/>
            <person name="Rand D."/>
            <person name="Rasmussen M.D."/>
            <person name="Reed L.K."/>
            <person name="Reenan R."/>
            <person name="Reily A."/>
            <person name="Remington K.A."/>
            <person name="Rieger T.T."/>
            <person name="Ritchie M.G."/>
            <person name="Robin C."/>
            <person name="Rogers Y.H."/>
            <person name="Rohde C."/>
            <person name="Rozas J."/>
            <person name="Rubenfield M.J."/>
            <person name="Ruiz A."/>
            <person name="Russo S."/>
            <person name="Salzberg S.L."/>
            <person name="Sanchez-Gracia A."/>
            <person name="Saranga D.J."/>
            <person name="Sato H."/>
            <person name="Schaeffer S.W."/>
            <person name="Schatz M.C."/>
            <person name="Schlenke T."/>
            <person name="Schwartz R."/>
            <person name="Segarra C."/>
            <person name="Singh R.S."/>
            <person name="Sirot L."/>
            <person name="Sirota M."/>
            <person name="Sisneros N.B."/>
            <person name="Smith C.D."/>
            <person name="Smith T.F."/>
            <person name="Spieth J."/>
            <person name="Stage D.E."/>
            <person name="Stark A."/>
            <person name="Stephan W."/>
            <person name="Strausberg R.L."/>
            <person name="Strempel S."/>
            <person name="Sturgill D."/>
            <person name="Sutton G."/>
            <person name="Sutton G.G."/>
            <person name="Tao W."/>
            <person name="Teichmann S."/>
            <person name="Tobari Y.N."/>
            <person name="Tomimura Y."/>
            <person name="Tsolas J.M."/>
            <person name="Valente V.L."/>
            <person name="Venter E."/>
            <person name="Venter J.C."/>
            <person name="Vicario S."/>
            <person name="Vieira F.G."/>
            <person name="Vilella A.J."/>
            <person name="Villasante A."/>
            <person name="Walenz B."/>
            <person name="Wang J."/>
            <person name="Wasserman M."/>
            <person name="Watts T."/>
            <person name="Wilson D."/>
            <person name="Wilson R.K."/>
            <person name="Wing R.A."/>
            <person name="Wolfner M.F."/>
            <person name="Wong A."/>
            <person name="Wong G.K."/>
            <person name="Wu C.I."/>
            <person name="Wu G."/>
            <person name="Yamamoto D."/>
            <person name="Yang H.P."/>
            <person name="Yang S.P."/>
            <person name="Yorke J.A."/>
            <person name="Yoshida K."/>
            <person name="Zdobnov E."/>
            <person name="Zhang P."/>
            <person name="Zhang Y."/>
            <person name="Zimin A.V."/>
            <person name="Baldwin J."/>
            <person name="Abdouelleil A."/>
            <person name="Abdulkadir J."/>
            <person name="Abebe A."/>
            <person name="Abera B."/>
            <person name="Abreu J."/>
            <person name="Acer S.C."/>
            <person name="Aftuck L."/>
            <person name="Alexander A."/>
            <person name="An P."/>
            <person name="Anderson E."/>
            <person name="Anderson S."/>
            <person name="Arachi H."/>
            <person name="Azer M."/>
            <person name="Bachantsang P."/>
            <person name="Barry A."/>
            <person name="Bayul T."/>
            <person name="Berlin A."/>
            <person name="Bessette D."/>
            <person name="Bloom T."/>
            <person name="Blye J."/>
            <person name="Boguslavskiy L."/>
            <person name="Bonnet C."/>
            <person name="Boukhgalter B."/>
            <person name="Bourzgui I."/>
            <person name="Brown A."/>
            <person name="Cahill P."/>
            <person name="Channer S."/>
            <person name="Cheshatsang Y."/>
            <person name="Chuda L."/>
            <person name="Citroen M."/>
            <person name="Collymore A."/>
            <person name="Cooke P."/>
            <person name="Costello M."/>
            <person name="D'Aco K."/>
            <person name="Daza R."/>
            <person name="De Haan G."/>
            <person name="DeGray S."/>
            <person name="DeMaso C."/>
            <person name="Dhargay N."/>
            <person name="Dooley K."/>
            <person name="Dooley E."/>
            <person name="Doricent M."/>
            <person name="Dorje P."/>
            <person name="Dorjee K."/>
            <person name="Dupes A."/>
            <person name="Elong R."/>
            <person name="Falk J."/>
            <person name="Farina A."/>
            <person name="Faro S."/>
            <person name="Ferguson D."/>
            <person name="Fisher S."/>
            <person name="Foley C.D."/>
            <person name="Franke A."/>
            <person name="Friedrich D."/>
            <person name="Gadbois L."/>
            <person name="Gearin G."/>
            <person name="Gearin C.R."/>
            <person name="Giannoukos G."/>
            <person name="Goode T."/>
            <person name="Graham J."/>
            <person name="Grandbois E."/>
            <person name="Grewal S."/>
            <person name="Gyaltsen K."/>
            <person name="Hafez N."/>
            <person name="Hagos B."/>
            <person name="Hall J."/>
            <person name="Henson C."/>
            <person name="Hollinger A."/>
            <person name="Honan T."/>
            <person name="Huard M.D."/>
            <person name="Hughes L."/>
            <person name="Hurhula B."/>
            <person name="Husby M.E."/>
            <person name="Kamat A."/>
            <person name="Kanga B."/>
            <person name="Kashin S."/>
            <person name="Khazanovich D."/>
            <person name="Kisner P."/>
            <person name="Lance K."/>
            <person name="Lara M."/>
            <person name="Lee W."/>
            <person name="Lennon N."/>
            <person name="Letendre F."/>
            <person name="LeVine R."/>
            <person name="Lipovsky A."/>
            <person name="Liu X."/>
            <person name="Liu J."/>
            <person name="Liu S."/>
            <person name="Lokyitsang T."/>
            <person name="Lokyitsang Y."/>
            <person name="Lubonja R."/>
            <person name="Lui A."/>
            <person name="MacDonald P."/>
            <person name="Magnisalis V."/>
            <person name="Maru K."/>
            <person name="Matthews C."/>
            <person name="McCusker W."/>
            <person name="McDonough S."/>
            <person name="Mehta T."/>
            <person name="Meldrim J."/>
            <person name="Meneus L."/>
            <person name="Mihai O."/>
            <person name="Mihalev A."/>
            <person name="Mihova T."/>
            <person name="Mittelman R."/>
            <person name="Mlenga V."/>
            <person name="Montmayeur A."/>
            <person name="Mulrain L."/>
            <person name="Navidi A."/>
            <person name="Naylor J."/>
            <person name="Negash T."/>
            <person name="Nguyen T."/>
            <person name="Nguyen N."/>
            <person name="Nicol R."/>
            <person name="Norbu C."/>
            <person name="Norbu N."/>
            <person name="Novod N."/>
            <person name="O'Neill B."/>
            <person name="Osman S."/>
            <person name="Markiewicz E."/>
            <person name="Oyono O.L."/>
            <person name="Patti C."/>
            <person name="Phunkhang P."/>
            <person name="Pierre F."/>
            <person name="Priest M."/>
            <person name="Raghuraman S."/>
            <person name="Rege F."/>
            <person name="Reyes R."/>
            <person name="Rise C."/>
            <person name="Rogov P."/>
            <person name="Ross K."/>
            <person name="Ryan E."/>
            <person name="Settipalli S."/>
            <person name="Shea T."/>
            <person name="Sherpa N."/>
            <person name="Shi L."/>
            <person name="Shih D."/>
            <person name="Sparrow T."/>
            <person name="Spaulding J."/>
            <person name="Stalker J."/>
            <person name="Stange-Thomann N."/>
            <person name="Stavropoulos S."/>
            <person name="Stone C."/>
            <person name="Strader C."/>
            <person name="Tesfaye S."/>
            <person name="Thomson T."/>
            <person name="Thoulutsang Y."/>
            <person name="Thoulutsang D."/>
            <person name="Topham K."/>
            <person name="Topping I."/>
            <person name="Tsamla T."/>
            <person name="Vassiliev H."/>
            <person name="Vo A."/>
            <person name="Wangchuk T."/>
            <person name="Wangdi T."/>
            <person name="Weiand M."/>
            <person name="Wilkinson J."/>
            <person name="Wilson A."/>
            <person name="Yadav S."/>
            <person name="Young G."/>
            <person name="Yu Q."/>
            <person name="Zembek L."/>
            <person name="Zhong D."/>
            <person name="Zimmer A."/>
            <person name="Zwirko Z."/>
            <person name="Jaffe D.B."/>
            <person name="Alvarez P."/>
            <person name="Brockman W."/>
            <person name="Butler J."/>
            <person name="Chin C."/>
            <person name="Gnerre S."/>
            <person name="Grabherr M."/>
            <person name="Kleber M."/>
            <person name="Mauceli E."/>
            <person name="MacCallum I."/>
        </authorList>
    </citation>
    <scope>NUCLEOTIDE SEQUENCE [LARGE SCALE GENOMIC DNA]</scope>
    <source>
        <strain evidence="3">Tucson 14024-0371.13</strain>
    </source>
</reference>
<dbReference type="OrthoDB" id="7854954at2759"/>
<evidence type="ECO:0000256" key="1">
    <source>
        <dbReference type="SAM" id="MobiDB-lite"/>
    </source>
</evidence>
<protein>
    <submittedName>
        <fullName evidence="2">Uncharacterized protein</fullName>
    </submittedName>
</protein>